<comment type="caution">
    <text evidence="1">The sequence shown here is derived from an EMBL/GenBank/DDBJ whole genome shotgun (WGS) entry which is preliminary data.</text>
</comment>
<reference evidence="1 2" key="1">
    <citation type="submission" date="2020-07" db="EMBL/GenBank/DDBJ databases">
        <title>Transfer of Campylobacter canadensis to the novel genus Avispirillum gen. nov., that also includes two novel species recovered from migratory waterfowl: Avispirillum anseris sp. nov. and Avispirillum brantae sp. nov.</title>
        <authorList>
            <person name="Miller W.G."/>
            <person name="Chapman M.H."/>
            <person name="Yee E."/>
            <person name="Inglis G.D."/>
        </authorList>
    </citation>
    <scope>NUCLEOTIDE SEQUENCE [LARGE SCALE GENOMIC DNA]</scope>
    <source>
        <strain evidence="1 2">L283</strain>
    </source>
</reference>
<evidence type="ECO:0000313" key="1">
    <source>
        <dbReference type="EMBL" id="MBZ7987098.1"/>
    </source>
</evidence>
<protein>
    <submittedName>
        <fullName evidence="1">Uncharacterized protein</fullName>
    </submittedName>
</protein>
<keyword evidence="2" id="KW-1185">Reference proteome</keyword>
<name>A0ABS7WQS7_9BACT</name>
<dbReference type="Proteomes" id="UP000786183">
    <property type="component" value="Unassembled WGS sequence"/>
</dbReference>
<gene>
    <name evidence="1" type="ORF">AVCANL283_03050</name>
</gene>
<sequence length="155" mass="18243">MYEARIKIDLNIDDNELFLQEFNSVNYQKGLKEFMHKAARVEFSKEEALLFELLCDIKKDLSMIIDVKNNNFIKLSTTTMSVELDYEQIKIQDEVKIDNNYYLRLYLNDIVICIFAKAISTNVLKITKIKRYDAEVLDRFVADVQRSIISNKAKQ</sequence>
<evidence type="ECO:0000313" key="2">
    <source>
        <dbReference type="Proteomes" id="UP000786183"/>
    </source>
</evidence>
<dbReference type="EMBL" id="JACGBB010000004">
    <property type="protein sequence ID" value="MBZ7987098.1"/>
    <property type="molecule type" value="Genomic_DNA"/>
</dbReference>
<organism evidence="1 2">
    <name type="scientific">Campylobacter canadensis</name>
    <dbReference type="NCBI Taxonomy" id="449520"/>
    <lineage>
        <taxon>Bacteria</taxon>
        <taxon>Pseudomonadati</taxon>
        <taxon>Campylobacterota</taxon>
        <taxon>Epsilonproteobacteria</taxon>
        <taxon>Campylobacterales</taxon>
        <taxon>Campylobacteraceae</taxon>
        <taxon>Campylobacter</taxon>
    </lineage>
</organism>
<dbReference type="RefSeq" id="WP_224325227.1">
    <property type="nucleotide sequence ID" value="NZ_JACGBB010000004.1"/>
</dbReference>
<accession>A0ABS7WQS7</accession>
<proteinExistence type="predicted"/>